<accession>A0A286GYM0</accession>
<evidence type="ECO:0000313" key="1">
    <source>
        <dbReference type="EMBL" id="SOE00617.1"/>
    </source>
</evidence>
<dbReference type="EMBL" id="OCNJ01000013">
    <property type="protein sequence ID" value="SOE00617.1"/>
    <property type="molecule type" value="Genomic_DNA"/>
</dbReference>
<dbReference type="AlphaFoldDB" id="A0A286GYM0"/>
<proteinExistence type="predicted"/>
<dbReference type="Proteomes" id="UP000219621">
    <property type="component" value="Unassembled WGS sequence"/>
</dbReference>
<dbReference type="OrthoDB" id="9974148at2"/>
<keyword evidence="2" id="KW-1185">Reference proteome</keyword>
<protein>
    <submittedName>
        <fullName evidence="1">Uncharacterized protein</fullName>
    </submittedName>
</protein>
<dbReference type="RefSeq" id="WP_097281295.1">
    <property type="nucleotide sequence ID" value="NZ_OCNJ01000013.1"/>
</dbReference>
<gene>
    <name evidence="1" type="ORF">SAMN05421508_11365</name>
</gene>
<organism evidence="1 2">
    <name type="scientific">Caenispirillum bisanense</name>
    <dbReference type="NCBI Taxonomy" id="414052"/>
    <lineage>
        <taxon>Bacteria</taxon>
        <taxon>Pseudomonadati</taxon>
        <taxon>Pseudomonadota</taxon>
        <taxon>Alphaproteobacteria</taxon>
        <taxon>Rhodospirillales</taxon>
        <taxon>Novispirillaceae</taxon>
        <taxon>Caenispirillum</taxon>
    </lineage>
</organism>
<evidence type="ECO:0000313" key="2">
    <source>
        <dbReference type="Proteomes" id="UP000219621"/>
    </source>
</evidence>
<sequence>MFSDRLRNLARDVRIQRHQHSTAQRVLADQLDYLASMAPCATVADRLRETAAGLRTLADMDPWEAMTPIELQQFADFLELAAGTAERSERRSAAGGAA</sequence>
<name>A0A286GYM0_9PROT</name>
<reference evidence="1 2" key="1">
    <citation type="submission" date="2017-09" db="EMBL/GenBank/DDBJ databases">
        <authorList>
            <person name="Ehlers B."/>
            <person name="Leendertz F.H."/>
        </authorList>
    </citation>
    <scope>NUCLEOTIDE SEQUENCE [LARGE SCALE GENOMIC DNA]</scope>
    <source>
        <strain evidence="1 2">USBA 140</strain>
    </source>
</reference>